<reference evidence="2 3" key="1">
    <citation type="journal article" date="2016" name="Nat. Commun.">
        <title>Thousands of microbial genomes shed light on interconnected biogeochemical processes in an aquifer system.</title>
        <authorList>
            <person name="Anantharaman K."/>
            <person name="Brown C.T."/>
            <person name="Hug L.A."/>
            <person name="Sharon I."/>
            <person name="Castelle C.J."/>
            <person name="Probst A.J."/>
            <person name="Thomas B.C."/>
            <person name="Singh A."/>
            <person name="Wilkins M.J."/>
            <person name="Karaoz U."/>
            <person name="Brodie E.L."/>
            <person name="Williams K.H."/>
            <person name="Hubbard S.S."/>
            <person name="Banfield J.F."/>
        </authorList>
    </citation>
    <scope>NUCLEOTIDE SEQUENCE [LARGE SCALE GENOMIC DNA]</scope>
</reference>
<dbReference type="PANTHER" id="PTHR33383">
    <property type="entry name" value="MEMBRANE PROTEIN INSERTION EFFICIENCY FACTOR-RELATED"/>
    <property type="match status" value="1"/>
</dbReference>
<dbReference type="InterPro" id="IPR002696">
    <property type="entry name" value="Membr_insert_effic_factor_YidD"/>
</dbReference>
<sequence>MFNFFETFFKTTIISVIVWYREFLGNSKIIGVIAPFPCRFYPTCSQYAQEAITKKGLLKGGFMSFKRILRCHPLARGGYDPVI</sequence>
<evidence type="ECO:0000313" key="2">
    <source>
        <dbReference type="EMBL" id="OHA46666.1"/>
    </source>
</evidence>
<dbReference type="PANTHER" id="PTHR33383:SF1">
    <property type="entry name" value="MEMBRANE PROTEIN INSERTION EFFICIENCY FACTOR-RELATED"/>
    <property type="match status" value="1"/>
</dbReference>
<proteinExistence type="inferred from homology"/>
<gene>
    <name evidence="2" type="ORF">A2828_02060</name>
</gene>
<dbReference type="Proteomes" id="UP000178869">
    <property type="component" value="Unassembled WGS sequence"/>
</dbReference>
<comment type="caution">
    <text evidence="2">The sequence shown here is derived from an EMBL/GenBank/DDBJ whole genome shotgun (WGS) entry which is preliminary data.</text>
</comment>
<dbReference type="NCBIfam" id="TIGR00278">
    <property type="entry name" value="membrane protein insertion efficiency factor YidD"/>
    <property type="match status" value="1"/>
</dbReference>
<dbReference type="GO" id="GO:0005886">
    <property type="term" value="C:plasma membrane"/>
    <property type="evidence" value="ECO:0007669"/>
    <property type="project" value="UniProtKB-SubCell"/>
</dbReference>
<comment type="similarity">
    <text evidence="1">Belongs to the UPF0161 family.</text>
</comment>
<dbReference type="AlphaFoldDB" id="A0A1G2PEA5"/>
<evidence type="ECO:0000313" key="3">
    <source>
        <dbReference type="Proteomes" id="UP000178869"/>
    </source>
</evidence>
<dbReference type="EMBL" id="MHSR01000013">
    <property type="protein sequence ID" value="OHA46666.1"/>
    <property type="molecule type" value="Genomic_DNA"/>
</dbReference>
<dbReference type="SMART" id="SM01234">
    <property type="entry name" value="Haemolytic"/>
    <property type="match status" value="1"/>
</dbReference>
<organism evidence="2 3">
    <name type="scientific">Candidatus Terrybacteria bacterium RIFCSPHIGHO2_01_FULL_43_35</name>
    <dbReference type="NCBI Taxonomy" id="1802361"/>
    <lineage>
        <taxon>Bacteria</taxon>
        <taxon>Candidatus Terryibacteriota</taxon>
    </lineage>
</organism>
<protein>
    <recommendedName>
        <fullName evidence="1">Putative membrane protein insertion efficiency factor</fullName>
    </recommendedName>
</protein>
<dbReference type="Pfam" id="PF01809">
    <property type="entry name" value="YidD"/>
    <property type="match status" value="1"/>
</dbReference>
<comment type="subcellular location">
    <subcellularLocation>
        <location evidence="1">Cell membrane</location>
        <topology evidence="1">Peripheral membrane protein</topology>
        <orientation evidence="1">Cytoplasmic side</orientation>
    </subcellularLocation>
</comment>
<name>A0A1G2PEA5_9BACT</name>
<dbReference type="HAMAP" id="MF_00386">
    <property type="entry name" value="UPF0161_YidD"/>
    <property type="match status" value="1"/>
</dbReference>
<evidence type="ECO:0000256" key="1">
    <source>
        <dbReference type="HAMAP-Rule" id="MF_00386"/>
    </source>
</evidence>
<keyword evidence="1" id="KW-0472">Membrane</keyword>
<comment type="function">
    <text evidence="1">Could be involved in insertion of integral membrane proteins into the membrane.</text>
</comment>
<keyword evidence="1" id="KW-1003">Cell membrane</keyword>
<accession>A0A1G2PEA5</accession>